<evidence type="ECO:0000313" key="11">
    <source>
        <dbReference type="Proteomes" id="UP001303046"/>
    </source>
</evidence>
<reference evidence="10 11" key="1">
    <citation type="submission" date="2023-08" db="EMBL/GenBank/DDBJ databases">
        <title>A Necator americanus chromosomal reference genome.</title>
        <authorList>
            <person name="Ilik V."/>
            <person name="Petrzelkova K.J."/>
            <person name="Pardy F."/>
            <person name="Fuh T."/>
            <person name="Niatou-Singa F.S."/>
            <person name="Gouil Q."/>
            <person name="Baker L."/>
            <person name="Ritchie M.E."/>
            <person name="Jex A.R."/>
            <person name="Gazzola D."/>
            <person name="Li H."/>
            <person name="Toshio Fujiwara R."/>
            <person name="Zhan B."/>
            <person name="Aroian R.V."/>
            <person name="Pafco B."/>
            <person name="Schwarz E.M."/>
        </authorList>
    </citation>
    <scope>NUCLEOTIDE SEQUENCE [LARGE SCALE GENOMIC DNA]</scope>
    <source>
        <strain evidence="10 11">Aroian</strain>
        <tissue evidence="10">Whole animal</tissue>
    </source>
</reference>
<dbReference type="SUPFAM" id="SSF49303">
    <property type="entry name" value="beta-Galactosidase/glucuronidase domain"/>
    <property type="match status" value="1"/>
</dbReference>
<evidence type="ECO:0000256" key="1">
    <source>
        <dbReference type="ARBA" id="ARBA00003025"/>
    </source>
</evidence>
<evidence type="ECO:0000256" key="6">
    <source>
        <dbReference type="ARBA" id="ARBA00023295"/>
    </source>
</evidence>
<comment type="caution">
    <text evidence="10">The sequence shown here is derived from an EMBL/GenBank/DDBJ whole genome shotgun (WGS) entry which is preliminary data.</text>
</comment>
<dbReference type="InterPro" id="IPR008979">
    <property type="entry name" value="Galactose-bd-like_sf"/>
</dbReference>
<dbReference type="InterPro" id="IPR017853">
    <property type="entry name" value="GH"/>
</dbReference>
<proteinExistence type="inferred from homology"/>
<sequence>MQLWRTAAFSQNAWNGNRDMVMLEAYNRVFNERVHFAGTGRGIRMTIKTVVLIGLAPLCAAILGVQKNELRSADLLDGLWTFVRERSNSDDVGLKAAWYALDLTKFLNATVMPVPAAFNDLSADAELRDHVGWVWYQTSVIIPERDIGQRIALRFGSVNYYAKVYFNSKEVGSHVGGHLPFEFEVTHLALVGRENKITVAVNNTLSWATIPQGDFNYMRDSTRNISGRNISRTPEGAFKNIGNFDFFNYAGILRSVHLLKLPQSHIVDVRILAEHLGSFSYEVVLSQNRSDEDVFVRMYDPDGTMVYSARGLEQKGALSVVRPWWPRGMGSPELYTLEVELIVPLEQLRLDVYRQKFGFRTVDWTKTQILINEKPFYCLGFGMHEDFEIHGRGYNPVVMTKDLNLLEWMGGNCYRTTHYPYAEERMAESDRRGIAVVVETPAVGLKGFSKENNLLHLKMLEELIERDKSHPSAIMWSLANEPRTEKKESRAYFKNLVDYAHALDKTRPVTIVYGPTNFDNDQTADLLDVISVNRYYGWYIDMGQLDWINQSVYWDIAQWSERYKRPIMVTEYGADSLPGLNQEPSVDFSEQYQNDLIVRTHHAFDALRKDHHLAGEMIWNFADFMTGMTTTRAVGNHKGVFTRSRQAKMAAYTLRTRYLSLFNQTNLELWK</sequence>
<evidence type="ECO:0000256" key="3">
    <source>
        <dbReference type="ARBA" id="ARBA00012761"/>
    </source>
</evidence>
<keyword evidence="6" id="KW-0326">Glycosidase</keyword>
<protein>
    <recommendedName>
        <fullName evidence="4">Beta-glucuronidase</fullName>
        <ecNumber evidence="3">3.2.1.31</ecNumber>
    </recommendedName>
</protein>
<dbReference type="PANTHER" id="PTHR10066:SF67">
    <property type="entry name" value="BETA-GLUCURONIDASE"/>
    <property type="match status" value="1"/>
</dbReference>
<dbReference type="InterPro" id="IPR006104">
    <property type="entry name" value="Glyco_hydro_2_N"/>
</dbReference>
<dbReference type="InterPro" id="IPR006101">
    <property type="entry name" value="Glyco_hydro_2"/>
</dbReference>
<feature type="domain" description="Glycoside hydrolase family 2 catalytic" evidence="8">
    <location>
        <begin position="365"/>
        <end position="659"/>
    </location>
</feature>
<comment type="function">
    <text evidence="1">Plays an important role in the degradation of dermatan and keratan sulfates.</text>
</comment>
<accession>A0ABR1BRM9</accession>
<dbReference type="Gene3D" id="2.60.120.260">
    <property type="entry name" value="Galactose-binding domain-like"/>
    <property type="match status" value="1"/>
</dbReference>
<dbReference type="InterPro" id="IPR036156">
    <property type="entry name" value="Beta-gal/glucu_dom_sf"/>
</dbReference>
<feature type="domain" description="Glycosyl hydrolases family 2 sugar binding" evidence="9">
    <location>
        <begin position="76"/>
        <end position="262"/>
    </location>
</feature>
<gene>
    <name evidence="10" type="primary">Necator_chrI.g1688</name>
    <name evidence="10" type="ORF">RB195_005562</name>
</gene>
<evidence type="ECO:0000259" key="8">
    <source>
        <dbReference type="Pfam" id="PF02836"/>
    </source>
</evidence>
<dbReference type="Pfam" id="PF02836">
    <property type="entry name" value="Glyco_hydro_2_C"/>
    <property type="match status" value="1"/>
</dbReference>
<dbReference type="SUPFAM" id="SSF49785">
    <property type="entry name" value="Galactose-binding domain-like"/>
    <property type="match status" value="1"/>
</dbReference>
<dbReference type="InterPro" id="IPR006102">
    <property type="entry name" value="Ig-like_GH2"/>
</dbReference>
<keyword evidence="5" id="KW-0378">Hydrolase</keyword>
<comment type="similarity">
    <text evidence="2">Belongs to the glycosyl hydrolase 2 family.</text>
</comment>
<dbReference type="PRINTS" id="PR00132">
    <property type="entry name" value="GLHYDRLASE2"/>
</dbReference>
<dbReference type="EC" id="3.2.1.31" evidence="3"/>
<dbReference type="Pfam" id="PF00703">
    <property type="entry name" value="Glyco_hydro_2"/>
    <property type="match status" value="1"/>
</dbReference>
<dbReference type="Gene3D" id="3.20.20.80">
    <property type="entry name" value="Glycosidases"/>
    <property type="match status" value="1"/>
</dbReference>
<dbReference type="Proteomes" id="UP001303046">
    <property type="component" value="Unassembled WGS sequence"/>
</dbReference>
<evidence type="ECO:0000313" key="10">
    <source>
        <dbReference type="EMBL" id="KAK6727977.1"/>
    </source>
</evidence>
<dbReference type="Pfam" id="PF02837">
    <property type="entry name" value="Glyco_hydro_2_N"/>
    <property type="match status" value="1"/>
</dbReference>
<evidence type="ECO:0000259" key="7">
    <source>
        <dbReference type="Pfam" id="PF00703"/>
    </source>
</evidence>
<dbReference type="PANTHER" id="PTHR10066">
    <property type="entry name" value="BETA-GLUCURONIDASE"/>
    <property type="match status" value="1"/>
</dbReference>
<organism evidence="10 11">
    <name type="scientific">Necator americanus</name>
    <name type="common">Human hookworm</name>
    <dbReference type="NCBI Taxonomy" id="51031"/>
    <lineage>
        <taxon>Eukaryota</taxon>
        <taxon>Metazoa</taxon>
        <taxon>Ecdysozoa</taxon>
        <taxon>Nematoda</taxon>
        <taxon>Chromadorea</taxon>
        <taxon>Rhabditida</taxon>
        <taxon>Rhabditina</taxon>
        <taxon>Rhabditomorpha</taxon>
        <taxon>Strongyloidea</taxon>
        <taxon>Ancylostomatidae</taxon>
        <taxon>Bunostominae</taxon>
        <taxon>Necator</taxon>
    </lineage>
</organism>
<evidence type="ECO:0000256" key="5">
    <source>
        <dbReference type="ARBA" id="ARBA00022801"/>
    </source>
</evidence>
<dbReference type="InterPro" id="IPR006103">
    <property type="entry name" value="Glyco_hydro_2_cat"/>
</dbReference>
<dbReference type="Gene3D" id="2.60.40.10">
    <property type="entry name" value="Immunoglobulins"/>
    <property type="match status" value="1"/>
</dbReference>
<dbReference type="NCBIfam" id="NF007538">
    <property type="entry name" value="PRK10150.1"/>
    <property type="match status" value="1"/>
</dbReference>
<evidence type="ECO:0000259" key="9">
    <source>
        <dbReference type="Pfam" id="PF02837"/>
    </source>
</evidence>
<keyword evidence="11" id="KW-1185">Reference proteome</keyword>
<evidence type="ECO:0000256" key="2">
    <source>
        <dbReference type="ARBA" id="ARBA00007401"/>
    </source>
</evidence>
<name>A0ABR1BRM9_NECAM</name>
<dbReference type="EMBL" id="JAVFWL010000001">
    <property type="protein sequence ID" value="KAK6727977.1"/>
    <property type="molecule type" value="Genomic_DNA"/>
</dbReference>
<evidence type="ECO:0000256" key="4">
    <source>
        <dbReference type="ARBA" id="ARBA00016205"/>
    </source>
</evidence>
<dbReference type="SUPFAM" id="SSF51445">
    <property type="entry name" value="(Trans)glycosidases"/>
    <property type="match status" value="1"/>
</dbReference>
<feature type="domain" description="Glycoside hydrolase family 2 immunoglobulin-like beta-sandwich" evidence="7">
    <location>
        <begin position="299"/>
        <end position="360"/>
    </location>
</feature>
<dbReference type="InterPro" id="IPR013783">
    <property type="entry name" value="Ig-like_fold"/>
</dbReference>